<gene>
    <name evidence="3" type="ORF">CLG_B2322</name>
</gene>
<reference evidence="3 4" key="1">
    <citation type="submission" date="2009-10" db="EMBL/GenBank/DDBJ databases">
        <authorList>
            <person name="Shrivastava S."/>
            <person name="Brinkac L.B."/>
            <person name="Brown J.L."/>
            <person name="Bruce D.B."/>
            <person name="Detter C."/>
            <person name="Green L.D."/>
            <person name="Munk C.A."/>
            <person name="Rogers Y.C."/>
            <person name="Tapia R."/>
            <person name="Saunders E.S."/>
            <person name="Sims D.R."/>
            <person name="Smith L.A."/>
            <person name="Smith T.J."/>
            <person name="Sutton G."/>
            <person name="Brettin T."/>
        </authorList>
    </citation>
    <scope>NUCLEOTIDE SEQUENCE [LARGE SCALE GENOMIC DNA]</scope>
    <source>
        <strain evidence="4">D str. 1873</strain>
    </source>
</reference>
<evidence type="ECO:0000256" key="1">
    <source>
        <dbReference type="SAM" id="MobiDB-lite"/>
    </source>
</evidence>
<comment type="caution">
    <text evidence="3">The sequence shown here is derived from an EMBL/GenBank/DDBJ whole genome shotgun (WGS) entry which is preliminary data.</text>
</comment>
<dbReference type="Pfam" id="PF13411">
    <property type="entry name" value="MerR_1"/>
    <property type="match status" value="1"/>
</dbReference>
<organism evidence="3 4">
    <name type="scientific">Clostridium botulinum D str. 1873</name>
    <dbReference type="NCBI Taxonomy" id="592027"/>
    <lineage>
        <taxon>Bacteria</taxon>
        <taxon>Bacillati</taxon>
        <taxon>Bacillota</taxon>
        <taxon>Clostridia</taxon>
        <taxon>Eubacteriales</taxon>
        <taxon>Clostridiaceae</taxon>
        <taxon>Clostridium</taxon>
    </lineage>
</organism>
<evidence type="ECO:0000313" key="4">
    <source>
        <dbReference type="Proteomes" id="UP000006160"/>
    </source>
</evidence>
<feature type="domain" description="HTH merR-type" evidence="2">
    <location>
        <begin position="22"/>
        <end position="87"/>
    </location>
</feature>
<feature type="compositionally biased region" description="Basic and acidic residues" evidence="1">
    <location>
        <begin position="217"/>
        <end position="228"/>
    </location>
</feature>
<dbReference type="InterPro" id="IPR000551">
    <property type="entry name" value="MerR-type_HTH_dom"/>
</dbReference>
<dbReference type="AlphaFoldDB" id="A0A9P2LKD0"/>
<dbReference type="GO" id="GO:0003677">
    <property type="term" value="F:DNA binding"/>
    <property type="evidence" value="ECO:0007669"/>
    <property type="project" value="InterPro"/>
</dbReference>
<dbReference type="GO" id="GO:0006355">
    <property type="term" value="P:regulation of DNA-templated transcription"/>
    <property type="evidence" value="ECO:0007669"/>
    <property type="project" value="InterPro"/>
</dbReference>
<evidence type="ECO:0000313" key="3">
    <source>
        <dbReference type="EMBL" id="EES90322.1"/>
    </source>
</evidence>
<feature type="region of interest" description="Disordered" evidence="1">
    <location>
        <begin position="217"/>
        <end position="239"/>
    </location>
</feature>
<dbReference type="InterPro" id="IPR009061">
    <property type="entry name" value="DNA-bd_dom_put_sf"/>
</dbReference>
<dbReference type="Gene3D" id="1.10.1660.10">
    <property type="match status" value="1"/>
</dbReference>
<accession>A0A9P2LKD0</accession>
<proteinExistence type="predicted"/>
<evidence type="ECO:0000259" key="2">
    <source>
        <dbReference type="Pfam" id="PF13411"/>
    </source>
</evidence>
<dbReference type="Proteomes" id="UP000006160">
    <property type="component" value="Unassembled WGS sequence"/>
</dbReference>
<dbReference type="EMBL" id="ACSJ01000017">
    <property type="protein sequence ID" value="EES90322.1"/>
    <property type="molecule type" value="Genomic_DNA"/>
</dbReference>
<protein>
    <recommendedName>
        <fullName evidence="2">HTH merR-type domain-containing protein</fullName>
    </recommendedName>
</protein>
<feature type="compositionally biased region" description="Low complexity" evidence="1">
    <location>
        <begin position="229"/>
        <end position="239"/>
    </location>
</feature>
<name>A0A9P2LKD0_CLOBO</name>
<dbReference type="SUPFAM" id="SSF46955">
    <property type="entry name" value="Putative DNA-binding domain"/>
    <property type="match status" value="1"/>
</dbReference>
<sequence length="239" mass="28109">MNEESTRYVDVNYSDLDKELTYTTSEVAEILNENESTIRYWCDCFSDYIHIEREGRNRKFTKSNIDDLAFTKELLKKERLTIKQAQKRWEHIKTQPSQNTKIISTTETTSQENVLNEQALLKLEEIKKQFLNDISTQINNTISQQLSTALNAHNEALEQTKVELKDYISATIEDKLEANTSNLKAHIDATTENTNKQIHQIYDKDVELVNDLKKHMEERKQRNEEQNNKKGFFGKLFKR</sequence>